<feature type="domain" description="Probable transposase IS891/IS1136/IS1341" evidence="2">
    <location>
        <begin position="130"/>
        <end position="244"/>
    </location>
</feature>
<organism evidence="3 4">
    <name type="scientific">Racocetra fulgida</name>
    <dbReference type="NCBI Taxonomy" id="60492"/>
    <lineage>
        <taxon>Eukaryota</taxon>
        <taxon>Fungi</taxon>
        <taxon>Fungi incertae sedis</taxon>
        <taxon>Mucoromycota</taxon>
        <taxon>Glomeromycotina</taxon>
        <taxon>Glomeromycetes</taxon>
        <taxon>Diversisporales</taxon>
        <taxon>Gigasporaceae</taxon>
        <taxon>Racocetra</taxon>
    </lineage>
</organism>
<accession>A0A9N8VB84</accession>
<dbReference type="EMBL" id="CAJVPZ010000020">
    <property type="protein sequence ID" value="CAG8449527.1"/>
    <property type="molecule type" value="Genomic_DNA"/>
</dbReference>
<dbReference type="Proteomes" id="UP000789396">
    <property type="component" value="Unassembled WGS sequence"/>
</dbReference>
<reference evidence="3" key="1">
    <citation type="submission" date="2021-06" db="EMBL/GenBank/DDBJ databases">
        <authorList>
            <person name="Kallberg Y."/>
            <person name="Tangrot J."/>
            <person name="Rosling A."/>
        </authorList>
    </citation>
    <scope>NUCLEOTIDE SEQUENCE</scope>
    <source>
        <strain evidence="3">IN212</strain>
    </source>
</reference>
<sequence length="288" mass="33892">MEIVAYKGKQKQPSKFQQINSLIKIKQDNPKLKQIFSQVLQNIPKQRKKKENPKAGLPQPKPLHRYNSFTYPQHGFKIEKGQLVLSRGRGYPNLKINIRLHTQKKRPLPKEIETCSIFRKNVKTKEPLTLEQLRTGKHLSLDMGLENFYTTNEGYKEPIPQFYRKAEKQLVKLQRIADHKQHKRVKGDKTKPSQRYLRAKLKISKFHEKIVNKRDDFVFKKVKELRDNYDFIAIEKLNPKKMIERRDKYKGLSKNINAAKNILFQAQQETFGAGTVSVRQEPGYQPLC</sequence>
<dbReference type="AlphaFoldDB" id="A0A9N8VB84"/>
<dbReference type="InterPro" id="IPR001959">
    <property type="entry name" value="Transposase"/>
</dbReference>
<evidence type="ECO:0000313" key="4">
    <source>
        <dbReference type="Proteomes" id="UP000789396"/>
    </source>
</evidence>
<dbReference type="OrthoDB" id="2407965at2759"/>
<evidence type="ECO:0000259" key="2">
    <source>
        <dbReference type="Pfam" id="PF01385"/>
    </source>
</evidence>
<evidence type="ECO:0000313" key="3">
    <source>
        <dbReference type="EMBL" id="CAG8449527.1"/>
    </source>
</evidence>
<dbReference type="Pfam" id="PF01385">
    <property type="entry name" value="OrfB_IS605"/>
    <property type="match status" value="1"/>
</dbReference>
<protein>
    <submittedName>
        <fullName evidence="3">17232_t:CDS:1</fullName>
    </submittedName>
</protein>
<gene>
    <name evidence="3" type="ORF">RFULGI_LOCUS154</name>
</gene>
<feature type="region of interest" description="Disordered" evidence="1">
    <location>
        <begin position="42"/>
        <end position="66"/>
    </location>
</feature>
<comment type="caution">
    <text evidence="3">The sequence shown here is derived from an EMBL/GenBank/DDBJ whole genome shotgun (WGS) entry which is preliminary data.</text>
</comment>
<proteinExistence type="predicted"/>
<keyword evidence="4" id="KW-1185">Reference proteome</keyword>
<name>A0A9N8VB84_9GLOM</name>
<evidence type="ECO:0000256" key="1">
    <source>
        <dbReference type="SAM" id="MobiDB-lite"/>
    </source>
</evidence>